<keyword evidence="9" id="KW-0521">NADP</keyword>
<comment type="catalytic activity">
    <reaction evidence="14">
        <text>2 nitric oxide + NADPH + 2 O2 = 2 nitrate + NADP(+) + H(+)</text>
        <dbReference type="Rhea" id="RHEA:19465"/>
        <dbReference type="ChEBI" id="CHEBI:15378"/>
        <dbReference type="ChEBI" id="CHEBI:15379"/>
        <dbReference type="ChEBI" id="CHEBI:16480"/>
        <dbReference type="ChEBI" id="CHEBI:17632"/>
        <dbReference type="ChEBI" id="CHEBI:57783"/>
        <dbReference type="ChEBI" id="CHEBI:58349"/>
        <dbReference type="EC" id="1.14.12.17"/>
    </reaction>
</comment>
<keyword evidence="6" id="KW-0285">Flavoprotein</keyword>
<keyword evidence="10 16" id="KW-0560">Oxidoreductase</keyword>
<dbReference type="Proteomes" id="UP000049983">
    <property type="component" value="Unassembled WGS sequence"/>
</dbReference>
<evidence type="ECO:0000256" key="12">
    <source>
        <dbReference type="ARBA" id="ARBA00023027"/>
    </source>
</evidence>
<dbReference type="EC" id="1.14.12.17" evidence="4"/>
<evidence type="ECO:0000256" key="2">
    <source>
        <dbReference type="ARBA" id="ARBA00001974"/>
    </source>
</evidence>
<dbReference type="InterPro" id="IPR008333">
    <property type="entry name" value="Cbr1-like_FAD-bd_dom"/>
</dbReference>
<dbReference type="InterPro" id="IPR012349">
    <property type="entry name" value="Split_barrel_FMN-bd"/>
</dbReference>
<keyword evidence="7" id="KW-0479">Metal-binding</keyword>
<evidence type="ECO:0000256" key="8">
    <source>
        <dbReference type="ARBA" id="ARBA00022827"/>
    </source>
</evidence>
<dbReference type="PANTHER" id="PTHR42815">
    <property type="entry name" value="FAD-BINDING, PUTATIVE (AFU_ORTHOLOGUE AFUA_6G07600)-RELATED"/>
    <property type="match status" value="1"/>
</dbReference>
<keyword evidence="16" id="KW-0223">Dioxygenase</keyword>
<comment type="similarity">
    <text evidence="3">In the C-terminal section; belongs to the flavoprotein pyridine nucleotide cytochrome reductase family.</text>
</comment>
<evidence type="ECO:0000256" key="4">
    <source>
        <dbReference type="ARBA" id="ARBA00012229"/>
    </source>
</evidence>
<evidence type="ECO:0000256" key="13">
    <source>
        <dbReference type="ARBA" id="ARBA00048649"/>
    </source>
</evidence>
<dbReference type="InterPro" id="IPR039261">
    <property type="entry name" value="FNR_nucleotide-bd"/>
</dbReference>
<dbReference type="Gene3D" id="3.40.50.80">
    <property type="entry name" value="Nucleotide-binding domain of ferredoxin-NADP reductase (FNR) module"/>
    <property type="match status" value="1"/>
</dbReference>
<dbReference type="Gene3D" id="2.30.110.10">
    <property type="entry name" value="Electron Transport, Fmn-binding Protein, Chain A"/>
    <property type="match status" value="1"/>
</dbReference>
<dbReference type="PANTHER" id="PTHR42815:SF2">
    <property type="entry name" value="FAD-BINDING, PUTATIVE (AFU_ORTHOLOGUE AFUA_6G07600)-RELATED"/>
    <property type="match status" value="1"/>
</dbReference>
<evidence type="ECO:0000256" key="11">
    <source>
        <dbReference type="ARBA" id="ARBA00023004"/>
    </source>
</evidence>
<evidence type="ECO:0000256" key="14">
    <source>
        <dbReference type="ARBA" id="ARBA00049433"/>
    </source>
</evidence>
<dbReference type="SUPFAM" id="SSF63380">
    <property type="entry name" value="Riboflavin synthase domain-like"/>
    <property type="match status" value="1"/>
</dbReference>
<dbReference type="GO" id="GO:0046872">
    <property type="term" value="F:metal ion binding"/>
    <property type="evidence" value="ECO:0007669"/>
    <property type="project" value="UniProtKB-KW"/>
</dbReference>
<organism evidence="16 17">
    <name type="scientific">Roseibium album</name>
    <dbReference type="NCBI Taxonomy" id="311410"/>
    <lineage>
        <taxon>Bacteria</taxon>
        <taxon>Pseudomonadati</taxon>
        <taxon>Pseudomonadota</taxon>
        <taxon>Alphaproteobacteria</taxon>
        <taxon>Hyphomicrobiales</taxon>
        <taxon>Stappiaceae</taxon>
        <taxon>Roseibium</taxon>
    </lineage>
</organism>
<evidence type="ECO:0000256" key="3">
    <source>
        <dbReference type="ARBA" id="ARBA00006401"/>
    </source>
</evidence>
<dbReference type="GeneID" id="97667871"/>
<keyword evidence="5" id="KW-0349">Heme</keyword>
<dbReference type="GO" id="GO:0008941">
    <property type="term" value="F:nitric oxide dioxygenase NAD(P)H activity"/>
    <property type="evidence" value="ECO:0007669"/>
    <property type="project" value="UniProtKB-EC"/>
</dbReference>
<dbReference type="Pfam" id="PF00175">
    <property type="entry name" value="NAD_binding_1"/>
    <property type="match status" value="1"/>
</dbReference>
<evidence type="ECO:0000256" key="10">
    <source>
        <dbReference type="ARBA" id="ARBA00023002"/>
    </source>
</evidence>
<dbReference type="CDD" id="cd06184">
    <property type="entry name" value="flavohem_like_fad_nad_binding"/>
    <property type="match status" value="1"/>
</dbReference>
<reference evidence="17" key="1">
    <citation type="submission" date="2015-07" db="EMBL/GenBank/DDBJ databases">
        <authorList>
            <person name="Rodrigo-Torres Lidia"/>
            <person name="Arahal R.David."/>
        </authorList>
    </citation>
    <scope>NUCLEOTIDE SEQUENCE [LARGE SCALE GENOMIC DNA]</scope>
    <source>
        <strain evidence="17">CECT 5096</strain>
    </source>
</reference>
<evidence type="ECO:0000313" key="16">
    <source>
        <dbReference type="EMBL" id="CTQ64512.1"/>
    </source>
</evidence>
<evidence type="ECO:0000313" key="17">
    <source>
        <dbReference type="Proteomes" id="UP000049983"/>
    </source>
</evidence>
<dbReference type="OrthoDB" id="9786134at2"/>
<dbReference type="Pfam" id="PF00970">
    <property type="entry name" value="FAD_binding_6"/>
    <property type="match status" value="1"/>
</dbReference>
<evidence type="ECO:0000259" key="15">
    <source>
        <dbReference type="PROSITE" id="PS51384"/>
    </source>
</evidence>
<name>A0A0M6ZQJ0_9HYPH</name>
<dbReference type="STRING" id="311410.LA5095_03041"/>
<keyword evidence="17" id="KW-1185">Reference proteome</keyword>
<dbReference type="InterPro" id="IPR001433">
    <property type="entry name" value="OxRdtase_FAD/NAD-bd"/>
</dbReference>
<accession>A0A0M6ZQJ0</accession>
<evidence type="ECO:0000256" key="9">
    <source>
        <dbReference type="ARBA" id="ARBA00022857"/>
    </source>
</evidence>
<evidence type="ECO:0000256" key="5">
    <source>
        <dbReference type="ARBA" id="ARBA00022617"/>
    </source>
</evidence>
<comment type="cofactor">
    <cofactor evidence="1">
        <name>heme b</name>
        <dbReference type="ChEBI" id="CHEBI:60344"/>
    </cofactor>
</comment>
<keyword evidence="12" id="KW-0520">NAD</keyword>
<dbReference type="PROSITE" id="PS51384">
    <property type="entry name" value="FAD_FR"/>
    <property type="match status" value="1"/>
</dbReference>
<feature type="domain" description="FAD-binding FR-type" evidence="15">
    <location>
        <begin position="311"/>
        <end position="416"/>
    </location>
</feature>
<dbReference type="InterPro" id="IPR017927">
    <property type="entry name" value="FAD-bd_FR_type"/>
</dbReference>
<dbReference type="Gene3D" id="2.40.30.10">
    <property type="entry name" value="Translation factors"/>
    <property type="match status" value="1"/>
</dbReference>
<keyword evidence="11" id="KW-0408">Iron</keyword>
<dbReference type="AlphaFoldDB" id="A0A0M6ZQJ0"/>
<protein>
    <recommendedName>
        <fullName evidence="4">nitric oxide dioxygenase</fullName>
        <ecNumber evidence="4">1.14.12.17</ecNumber>
    </recommendedName>
</protein>
<evidence type="ECO:0000256" key="1">
    <source>
        <dbReference type="ARBA" id="ARBA00001970"/>
    </source>
</evidence>
<dbReference type="InterPro" id="IPR017938">
    <property type="entry name" value="Riboflavin_synthase-like_b-brl"/>
</dbReference>
<keyword evidence="8" id="KW-0274">FAD</keyword>
<dbReference type="SUPFAM" id="SSF52343">
    <property type="entry name" value="Ferredoxin reductase-like, C-terminal NADP-linked domain"/>
    <property type="match status" value="1"/>
</dbReference>
<sequence>MKAIDLPGVREQDATPFHEGEIAIQERMGERDIETWAKRAIRPFMPDQHRTFFAAQPFLIVSARDRSGRPWATLLEGEAGFISSPDPESLEINAKPVSGDALEHAFDVAADIGILGIEMATRRRNRVNGRVGGNGASGIRFEVGQSFGNCPQYIRERDYWFTSEPVAGTAKRGRQLTESQIEWIRAADTFFIASGHNGARDHVANGMDVSHRGGDRGFVEVLSDTQMRFPDYAGNRHYNTLGNILLDGQAGFLFLDFSTGSLLQITGRATIDFGSEEVVRFPGARQLVSLEIDEIVELSSALRLRWQEDAGSARSLRLVEKTAESADVSSFVFEARDGGPLASFKAGQHLPIELRVPDADTKVQRTYSLSGSPLEDRYRISVKREARGLASGFLHDRLEVGTILESRKPAGDFVLSNGDGPLVLVSAGIGVTPMLSMLHQLAAEKSERDVLFVHGARDGDHHPFRDEAARLAEAAANIKTRILYSRPSPNDEQGRDYDETGRISADFLIRLMPDPDADYYLCGPAGFLAELKDDLENKGVAEGKIHFETF</sequence>
<dbReference type="RefSeq" id="WP_055116306.1">
    <property type="nucleotide sequence ID" value="NZ_CXWA01000003.1"/>
</dbReference>
<comment type="cofactor">
    <cofactor evidence="2">
        <name>FAD</name>
        <dbReference type="ChEBI" id="CHEBI:57692"/>
    </cofactor>
</comment>
<dbReference type="PRINTS" id="PR00409">
    <property type="entry name" value="PHDIOXRDTASE"/>
</dbReference>
<proteinExistence type="inferred from homology"/>
<dbReference type="EMBL" id="CXWC01000001">
    <property type="protein sequence ID" value="CTQ64512.1"/>
    <property type="molecule type" value="Genomic_DNA"/>
</dbReference>
<dbReference type="FunFam" id="3.40.50.80:FF:000010">
    <property type="entry name" value="Flavohemoprotein"/>
    <property type="match status" value="1"/>
</dbReference>
<evidence type="ECO:0000256" key="6">
    <source>
        <dbReference type="ARBA" id="ARBA00022630"/>
    </source>
</evidence>
<comment type="catalytic activity">
    <reaction evidence="13">
        <text>2 nitric oxide + NADH + 2 O2 = 2 nitrate + NAD(+) + H(+)</text>
        <dbReference type="Rhea" id="RHEA:19469"/>
        <dbReference type="ChEBI" id="CHEBI:15378"/>
        <dbReference type="ChEBI" id="CHEBI:15379"/>
        <dbReference type="ChEBI" id="CHEBI:16480"/>
        <dbReference type="ChEBI" id="CHEBI:17632"/>
        <dbReference type="ChEBI" id="CHEBI:57540"/>
        <dbReference type="ChEBI" id="CHEBI:57945"/>
        <dbReference type="EC" id="1.14.12.17"/>
    </reaction>
</comment>
<gene>
    <name evidence="16" type="primary">hmp</name>
    <name evidence="16" type="ORF">LA5096_00410</name>
</gene>
<evidence type="ECO:0000256" key="7">
    <source>
        <dbReference type="ARBA" id="ARBA00022723"/>
    </source>
</evidence>